<keyword evidence="7" id="KW-1185">Reference proteome</keyword>
<dbReference type="Pfam" id="PF00266">
    <property type="entry name" value="Aminotran_5"/>
    <property type="match status" value="1"/>
</dbReference>
<dbReference type="SUPFAM" id="SSF53383">
    <property type="entry name" value="PLP-dependent transferases"/>
    <property type="match status" value="1"/>
</dbReference>
<dbReference type="AlphaFoldDB" id="A0A150XEG2"/>
<dbReference type="InterPro" id="IPR015424">
    <property type="entry name" value="PyrdxlP-dep_Trfase"/>
</dbReference>
<comment type="similarity">
    <text evidence="3">Belongs to the class-V pyridoxal-phosphate-dependent aminotransferase family.</text>
</comment>
<evidence type="ECO:0000313" key="7">
    <source>
        <dbReference type="Proteomes" id="UP000075583"/>
    </source>
</evidence>
<evidence type="ECO:0000313" key="6">
    <source>
        <dbReference type="EMBL" id="KYG77107.1"/>
    </source>
</evidence>
<dbReference type="RefSeq" id="WP_062591215.1">
    <property type="nucleotide sequence ID" value="NZ_LQZQ01000012.1"/>
</dbReference>
<reference evidence="6" key="1">
    <citation type="submission" date="2016-01" db="EMBL/GenBank/DDBJ databases">
        <title>Genome sequencing of Roseivirga ehrenbergii KMM 6017.</title>
        <authorList>
            <person name="Selvaratnam C."/>
            <person name="Thevarajoo S."/>
            <person name="Goh K.M."/>
            <person name="Ee R."/>
            <person name="Chan K.-G."/>
            <person name="Chong C.S."/>
        </authorList>
    </citation>
    <scope>NUCLEOTIDE SEQUENCE [LARGE SCALE GENOMIC DNA]</scope>
    <source>
        <strain evidence="6">KMM 6017</strain>
    </source>
</reference>
<keyword evidence="2" id="KW-0663">Pyridoxal phosphate</keyword>
<dbReference type="InterPro" id="IPR000192">
    <property type="entry name" value="Aminotrans_V_dom"/>
</dbReference>
<comment type="cofactor">
    <cofactor evidence="1 4">
        <name>pyridoxal 5'-phosphate</name>
        <dbReference type="ChEBI" id="CHEBI:597326"/>
    </cofactor>
</comment>
<dbReference type="PANTHER" id="PTHR43586">
    <property type="entry name" value="CYSTEINE DESULFURASE"/>
    <property type="match status" value="1"/>
</dbReference>
<proteinExistence type="inferred from homology"/>
<dbReference type="PANTHER" id="PTHR43586:SF24">
    <property type="entry name" value="BLR4730 PROTEIN"/>
    <property type="match status" value="1"/>
</dbReference>
<evidence type="ECO:0000256" key="2">
    <source>
        <dbReference type="ARBA" id="ARBA00022898"/>
    </source>
</evidence>
<sequence length="400" mass="44449">MLTEKDIQRFRKETPGTDKVIHFNNAGSSLPPQAVRHAVIDYLEEEMTYGGYETHEKYAEQISGAYTSIAKLINASAEEIALVENATAAWHAAFQAIDWKDGDVIIATQADYASNYLSYLHLQRKVAIEIKVIPNKASGELDLAALENMMNTSVKLVSITHMPTNGGLTVDAEGVGEITRKHGILYLLDACQSVGQYPLDVEKIGCDMLSATGRKYMRGPRGTGFLYVRKSVLPKLTPAVIDLHSAEWTGKATYSIRKDAKKFENWEGNRANTLGLKAAADYILEVGIENIWERVQHLSSVLRKQISQVKGITVHDIGEVKSGIVSFTVEGKSAAEVKTYLHRQGINISWMGIPNSYLDMTARQLKEIVRASVHYYNTEEEIEVFTATLEEMIGYEPSKS</sequence>
<name>A0A150XEG2_ROSEK</name>
<organism evidence="6 7">
    <name type="scientific">Roseivirga ehrenbergii (strain DSM 102268 / JCM 13514 / KCTC 12282 / NCIMB 14502 / KMM 6017)</name>
    <dbReference type="NCBI Taxonomy" id="279360"/>
    <lineage>
        <taxon>Bacteria</taxon>
        <taxon>Pseudomonadati</taxon>
        <taxon>Bacteroidota</taxon>
        <taxon>Cytophagia</taxon>
        <taxon>Cytophagales</taxon>
        <taxon>Roseivirgaceae</taxon>
        <taxon>Roseivirga</taxon>
    </lineage>
</organism>
<dbReference type="InterPro" id="IPR015421">
    <property type="entry name" value="PyrdxlP-dep_Trfase_major"/>
</dbReference>
<accession>A0A150XEG2</accession>
<dbReference type="GO" id="GO:0008483">
    <property type="term" value="F:transaminase activity"/>
    <property type="evidence" value="ECO:0007669"/>
    <property type="project" value="UniProtKB-KW"/>
</dbReference>
<dbReference type="InterPro" id="IPR020578">
    <property type="entry name" value="Aminotrans_V_PyrdxlP_BS"/>
</dbReference>
<evidence type="ECO:0000256" key="4">
    <source>
        <dbReference type="RuleBase" id="RU004504"/>
    </source>
</evidence>
<evidence type="ECO:0000256" key="3">
    <source>
        <dbReference type="RuleBase" id="RU004075"/>
    </source>
</evidence>
<keyword evidence="6" id="KW-0032">Aminotransferase</keyword>
<dbReference type="InterPro" id="IPR015422">
    <property type="entry name" value="PyrdxlP-dep_Trfase_small"/>
</dbReference>
<protein>
    <submittedName>
        <fullName evidence="6">Aminotransferase class V</fullName>
    </submittedName>
</protein>
<feature type="domain" description="Aminotransferase class V" evidence="5">
    <location>
        <begin position="22"/>
        <end position="385"/>
    </location>
</feature>
<evidence type="ECO:0000256" key="1">
    <source>
        <dbReference type="ARBA" id="ARBA00001933"/>
    </source>
</evidence>
<dbReference type="EMBL" id="LQZQ01000012">
    <property type="protein sequence ID" value="KYG77107.1"/>
    <property type="molecule type" value="Genomic_DNA"/>
</dbReference>
<gene>
    <name evidence="6" type="ORF">MB14_02595</name>
</gene>
<dbReference type="PROSITE" id="PS00595">
    <property type="entry name" value="AA_TRANSFER_CLASS_5"/>
    <property type="match status" value="1"/>
</dbReference>
<keyword evidence="6" id="KW-0808">Transferase</keyword>
<dbReference type="Proteomes" id="UP000075583">
    <property type="component" value="Unassembled WGS sequence"/>
</dbReference>
<evidence type="ECO:0000259" key="5">
    <source>
        <dbReference type="Pfam" id="PF00266"/>
    </source>
</evidence>
<dbReference type="Gene3D" id="3.40.640.10">
    <property type="entry name" value="Type I PLP-dependent aspartate aminotransferase-like (Major domain)"/>
    <property type="match status" value="1"/>
</dbReference>
<dbReference type="Gene3D" id="3.90.1150.10">
    <property type="entry name" value="Aspartate Aminotransferase, domain 1"/>
    <property type="match status" value="1"/>
</dbReference>
<comment type="caution">
    <text evidence="6">The sequence shown here is derived from an EMBL/GenBank/DDBJ whole genome shotgun (WGS) entry which is preliminary data.</text>
</comment>
<dbReference type="OrthoDB" id="513408at2"/>
<dbReference type="STRING" id="279360.MB14_02595"/>